<organism evidence="1 2">
    <name type="scientific">Geodermatophilus pulveris</name>
    <dbReference type="NCBI Taxonomy" id="1564159"/>
    <lineage>
        <taxon>Bacteria</taxon>
        <taxon>Bacillati</taxon>
        <taxon>Actinomycetota</taxon>
        <taxon>Actinomycetes</taxon>
        <taxon>Geodermatophilales</taxon>
        <taxon>Geodermatophilaceae</taxon>
        <taxon>Geodermatophilus</taxon>
    </lineage>
</organism>
<reference evidence="2" key="1">
    <citation type="submission" date="2017-06" db="EMBL/GenBank/DDBJ databases">
        <authorList>
            <person name="Varghese N."/>
            <person name="Submissions S."/>
        </authorList>
    </citation>
    <scope>NUCLEOTIDE SEQUENCE [LARGE SCALE GENOMIC DNA]</scope>
    <source>
        <strain evidence="2">DSM 46839</strain>
    </source>
</reference>
<keyword evidence="2" id="KW-1185">Reference proteome</keyword>
<dbReference type="Proteomes" id="UP000198373">
    <property type="component" value="Unassembled WGS sequence"/>
</dbReference>
<accession>A0A239BRL9</accession>
<dbReference type="EMBL" id="FZOO01000002">
    <property type="protein sequence ID" value="SNS10526.1"/>
    <property type="molecule type" value="Genomic_DNA"/>
</dbReference>
<sequence>MRAKLRELRERVEAGAPVKGASITMAAWLEDWTTKALPASDRKQATIDL</sequence>
<evidence type="ECO:0000313" key="2">
    <source>
        <dbReference type="Proteomes" id="UP000198373"/>
    </source>
</evidence>
<dbReference type="AlphaFoldDB" id="A0A239BRL9"/>
<evidence type="ECO:0000313" key="1">
    <source>
        <dbReference type="EMBL" id="SNS10526.1"/>
    </source>
</evidence>
<proteinExistence type="predicted"/>
<name>A0A239BRL9_9ACTN</name>
<gene>
    <name evidence="1" type="ORF">SAMN06893096_10231</name>
</gene>
<protein>
    <submittedName>
        <fullName evidence="1">Uncharacterized protein</fullName>
    </submittedName>
</protein>
<dbReference type="RefSeq" id="WP_179224156.1">
    <property type="nucleotide sequence ID" value="NZ_FZOO01000002.1"/>
</dbReference>